<feature type="region of interest" description="ACP-binding" evidence="9">
    <location>
        <begin position="258"/>
        <end position="262"/>
    </location>
</feature>
<evidence type="ECO:0000256" key="9">
    <source>
        <dbReference type="HAMAP-Rule" id="MF_01815"/>
    </source>
</evidence>
<comment type="catalytic activity">
    <reaction evidence="9">
        <text>malonyl-[ACP] + acetyl-CoA + H(+) = 3-oxobutanoyl-[ACP] + CO2 + CoA</text>
        <dbReference type="Rhea" id="RHEA:12080"/>
        <dbReference type="Rhea" id="RHEA-COMP:9623"/>
        <dbReference type="Rhea" id="RHEA-COMP:9625"/>
        <dbReference type="ChEBI" id="CHEBI:15378"/>
        <dbReference type="ChEBI" id="CHEBI:16526"/>
        <dbReference type="ChEBI" id="CHEBI:57287"/>
        <dbReference type="ChEBI" id="CHEBI:57288"/>
        <dbReference type="ChEBI" id="CHEBI:78449"/>
        <dbReference type="ChEBI" id="CHEBI:78450"/>
        <dbReference type="EC" id="2.3.1.180"/>
    </reaction>
</comment>
<dbReference type="HAMAP" id="MF_01815">
    <property type="entry name" value="FabH"/>
    <property type="match status" value="1"/>
</dbReference>
<keyword evidence="9" id="KW-0511">Multifunctional enzyme</keyword>
<feature type="domain" description="Beta-ketoacyl-[acyl-carrier-protein] synthase III C-terminal" evidence="10">
    <location>
        <begin position="241"/>
        <end position="330"/>
    </location>
</feature>
<dbReference type="InterPro" id="IPR016039">
    <property type="entry name" value="Thiolase-like"/>
</dbReference>
<keyword evidence="3 9" id="KW-0444">Lipid biosynthesis</keyword>
<dbReference type="PANTHER" id="PTHR34069:SF2">
    <property type="entry name" value="BETA-KETOACYL-[ACYL-CARRIER-PROTEIN] SYNTHASE III"/>
    <property type="match status" value="1"/>
</dbReference>
<dbReference type="InterPro" id="IPR013751">
    <property type="entry name" value="ACP_syn_III_N"/>
</dbReference>
<dbReference type="InterPro" id="IPR013747">
    <property type="entry name" value="ACP_syn_III_C"/>
</dbReference>
<dbReference type="NCBIfam" id="TIGR00747">
    <property type="entry name" value="fabH"/>
    <property type="match status" value="1"/>
</dbReference>
<evidence type="ECO:0000256" key="3">
    <source>
        <dbReference type="ARBA" id="ARBA00022516"/>
    </source>
</evidence>
<dbReference type="InterPro" id="IPR004655">
    <property type="entry name" value="FabH"/>
</dbReference>
<dbReference type="SUPFAM" id="SSF53901">
    <property type="entry name" value="Thiolase-like"/>
    <property type="match status" value="1"/>
</dbReference>
<dbReference type="Pfam" id="PF08541">
    <property type="entry name" value="ACP_syn_III_C"/>
    <property type="match status" value="1"/>
</dbReference>
<evidence type="ECO:0000256" key="7">
    <source>
        <dbReference type="ARBA" id="ARBA00023160"/>
    </source>
</evidence>
<feature type="active site" evidence="9">
    <location>
        <position position="257"/>
    </location>
</feature>
<evidence type="ECO:0000259" key="11">
    <source>
        <dbReference type="Pfam" id="PF08545"/>
    </source>
</evidence>
<keyword evidence="5 9" id="KW-0276">Fatty acid metabolism</keyword>
<keyword evidence="6 9" id="KW-0443">Lipid metabolism</keyword>
<feature type="domain" description="Beta-ketoacyl-[acyl-carrier-protein] synthase III N-terminal" evidence="11">
    <location>
        <begin position="106"/>
        <end position="176"/>
    </location>
</feature>
<comment type="subunit">
    <text evidence="9">Homodimer.</text>
</comment>
<evidence type="ECO:0000256" key="2">
    <source>
        <dbReference type="ARBA" id="ARBA00022490"/>
    </source>
</evidence>
<proteinExistence type="inferred from homology"/>
<evidence type="ECO:0000256" key="8">
    <source>
        <dbReference type="ARBA" id="ARBA00023315"/>
    </source>
</evidence>
<evidence type="ECO:0000256" key="6">
    <source>
        <dbReference type="ARBA" id="ARBA00023098"/>
    </source>
</evidence>
<protein>
    <recommendedName>
        <fullName evidence="9">Beta-ketoacyl-[acyl-carrier-protein] synthase III</fullName>
        <shortName evidence="9">Beta-ketoacyl-ACP synthase III</shortName>
        <shortName evidence="9">KAS III</shortName>
        <ecNumber evidence="9">2.3.1.180</ecNumber>
    </recommendedName>
    <alternativeName>
        <fullName evidence="9">3-oxoacyl-[acyl-carrier-protein] synthase 3</fullName>
    </alternativeName>
    <alternativeName>
        <fullName evidence="9">3-oxoacyl-[acyl-carrier-protein] synthase III</fullName>
    </alternativeName>
</protein>
<comment type="similarity">
    <text evidence="1 9">Belongs to the thiolase-like superfamily. FabH family.</text>
</comment>
<gene>
    <name evidence="9" type="primary">fabH</name>
    <name evidence="12" type="ORF">WMO14_07380</name>
</gene>
<feature type="active site" evidence="9">
    <location>
        <position position="112"/>
    </location>
</feature>
<dbReference type="Gene3D" id="3.40.47.10">
    <property type="match status" value="1"/>
</dbReference>
<accession>A0ABV1BXU9</accession>
<keyword evidence="2 9" id="KW-0963">Cytoplasm</keyword>
<dbReference type="Pfam" id="PF08545">
    <property type="entry name" value="ACP_syn_III"/>
    <property type="match status" value="1"/>
</dbReference>
<evidence type="ECO:0000256" key="4">
    <source>
        <dbReference type="ARBA" id="ARBA00022679"/>
    </source>
</evidence>
<dbReference type="EC" id="2.3.1.180" evidence="9"/>
<dbReference type="Proteomes" id="UP001442364">
    <property type="component" value="Unassembled WGS sequence"/>
</dbReference>
<keyword evidence="4 9" id="KW-0808">Transferase</keyword>
<keyword evidence="7 9" id="KW-0275">Fatty acid biosynthesis</keyword>
<dbReference type="EMBL" id="JBBMER010000004">
    <property type="protein sequence ID" value="MEQ2379699.1"/>
    <property type="molecule type" value="Genomic_DNA"/>
</dbReference>
<sequence>MIRTRIIGTGSYVPPDILTNDNLSEMVDTSDEWIRTRTGICNRHIAKDMDNADMAYNAARNAVEDARIEASKIGLIIVATSTPDYAFPNQASLVQAKLKAVNAMCFDVSAACSGFITALDIAASMLKAGSYKYALVIGSEKMSEIVNWKDRSVCVLFGDGAGAVVLKAVDNNTEDVTGALVGHERGIIDSNIYNDGTGASVLTGGRRFSDSCSTDIFIHMDGQEVFKFAVKSVPTAIETLLHNNNMDINEVDKFILHQANVRIIESVAKRLKADKDKFPVNLNEYGNTSSASIPILLDELNRNGSLKQGEKLVLAGFGAGLSWGSILLVW</sequence>
<evidence type="ECO:0000259" key="10">
    <source>
        <dbReference type="Pfam" id="PF08541"/>
    </source>
</evidence>
<comment type="pathway">
    <text evidence="9">Lipid metabolism; fatty acid biosynthesis.</text>
</comment>
<dbReference type="GO" id="GO:0033818">
    <property type="term" value="F:beta-ketoacyl-acyl-carrier-protein synthase III activity"/>
    <property type="evidence" value="ECO:0007669"/>
    <property type="project" value="UniProtKB-EC"/>
</dbReference>
<comment type="domain">
    <text evidence="9">The last Arg residue of the ACP-binding site is essential for the weak association between ACP/AcpP and FabH.</text>
</comment>
<dbReference type="NCBIfam" id="NF006829">
    <property type="entry name" value="PRK09352.1"/>
    <property type="match status" value="1"/>
</dbReference>
<reference evidence="12 13" key="1">
    <citation type="submission" date="2024-03" db="EMBL/GenBank/DDBJ databases">
        <title>Human intestinal bacterial collection.</title>
        <authorList>
            <person name="Pauvert C."/>
            <person name="Hitch T.C.A."/>
            <person name="Clavel T."/>
        </authorList>
    </citation>
    <scope>NUCLEOTIDE SEQUENCE [LARGE SCALE GENOMIC DNA]</scope>
    <source>
        <strain evidence="12 13">CLA-AA-H255</strain>
    </source>
</reference>
<feature type="active site" evidence="9">
    <location>
        <position position="287"/>
    </location>
</feature>
<evidence type="ECO:0000256" key="5">
    <source>
        <dbReference type="ARBA" id="ARBA00022832"/>
    </source>
</evidence>
<comment type="subcellular location">
    <subcellularLocation>
        <location evidence="9">Cytoplasm</location>
    </subcellularLocation>
</comment>
<comment type="function">
    <text evidence="9">Catalyzes the condensation reaction of fatty acid synthesis by the addition to an acyl acceptor of two carbons from malonyl-ACP. Catalyzes the first condensation reaction which initiates fatty acid synthesis and may therefore play a role in governing the total rate of fatty acid production. Possesses both acetoacetyl-ACP synthase and acetyl transacylase activities. Its substrate specificity determines the biosynthesis of branched-chain and/or straight-chain of fatty acids.</text>
</comment>
<keyword evidence="8 9" id="KW-0012">Acyltransferase</keyword>
<dbReference type="PANTHER" id="PTHR34069">
    <property type="entry name" value="3-OXOACYL-[ACYL-CARRIER-PROTEIN] SYNTHASE 3"/>
    <property type="match status" value="1"/>
</dbReference>
<dbReference type="RefSeq" id="WP_022204245.1">
    <property type="nucleotide sequence ID" value="NZ_DAWCMB010000138.1"/>
</dbReference>
<evidence type="ECO:0000313" key="13">
    <source>
        <dbReference type="Proteomes" id="UP001442364"/>
    </source>
</evidence>
<evidence type="ECO:0000313" key="12">
    <source>
        <dbReference type="EMBL" id="MEQ2379699.1"/>
    </source>
</evidence>
<comment type="caution">
    <text evidence="12">The sequence shown here is derived from an EMBL/GenBank/DDBJ whole genome shotgun (WGS) entry which is preliminary data.</text>
</comment>
<organism evidence="12 13">
    <name type="scientific">[Lactobacillus] rogosae</name>
    <dbReference type="NCBI Taxonomy" id="706562"/>
    <lineage>
        <taxon>Bacteria</taxon>
        <taxon>Bacillati</taxon>
        <taxon>Bacillota</taxon>
        <taxon>Clostridia</taxon>
        <taxon>Lachnospirales</taxon>
        <taxon>Lachnospiraceae</taxon>
        <taxon>Lachnospira</taxon>
    </lineage>
</organism>
<dbReference type="CDD" id="cd00830">
    <property type="entry name" value="KAS_III"/>
    <property type="match status" value="1"/>
</dbReference>
<name>A0ABV1BXU9_9FIRM</name>
<evidence type="ECO:0000256" key="1">
    <source>
        <dbReference type="ARBA" id="ARBA00008642"/>
    </source>
</evidence>
<keyword evidence="13" id="KW-1185">Reference proteome</keyword>